<dbReference type="GO" id="GO:0004198">
    <property type="term" value="F:calcium-dependent cysteine-type endopeptidase activity"/>
    <property type="evidence" value="ECO:0007669"/>
    <property type="project" value="InterPro"/>
</dbReference>
<dbReference type="FunFam" id="2.60.40.150:FF:000173">
    <property type="entry name" value="Calpain 5b"/>
    <property type="match status" value="1"/>
</dbReference>
<dbReference type="OrthoDB" id="8857909at2759"/>
<dbReference type="InterPro" id="IPR036213">
    <property type="entry name" value="Calpain_III_sf"/>
</dbReference>
<dbReference type="CDD" id="cd04046">
    <property type="entry name" value="C2_Calpain"/>
    <property type="match status" value="1"/>
</dbReference>
<dbReference type="InterPro" id="IPR022684">
    <property type="entry name" value="Calpain_cysteine_protease"/>
</dbReference>
<gene>
    <name evidence="3" type="ORF">GSTENG00011421001</name>
</gene>
<dbReference type="SUPFAM" id="SSF49562">
    <property type="entry name" value="C2 domain (Calcium/lipid-binding domain, CaLB)"/>
    <property type="match status" value="1"/>
</dbReference>
<dbReference type="Pfam" id="PF01067">
    <property type="entry name" value="Calpain_III"/>
    <property type="match status" value="1"/>
</dbReference>
<dbReference type="PANTHER" id="PTHR10183">
    <property type="entry name" value="CALPAIN"/>
    <property type="match status" value="1"/>
</dbReference>
<dbReference type="InterPro" id="IPR033883">
    <property type="entry name" value="C2_III"/>
</dbReference>
<dbReference type="GO" id="GO:0005737">
    <property type="term" value="C:cytoplasm"/>
    <property type="evidence" value="ECO:0007669"/>
    <property type="project" value="TreeGrafter"/>
</dbReference>
<evidence type="ECO:0000313" key="3">
    <source>
        <dbReference type="EMBL" id="CAF94962.1"/>
    </source>
</evidence>
<comment type="similarity">
    <text evidence="1">Belongs to the peptidase C2 family.</text>
</comment>
<dbReference type="KEGG" id="tng:GSTEN00011421G001"/>
<dbReference type="Gene3D" id="2.60.120.380">
    <property type="match status" value="2"/>
</dbReference>
<dbReference type="Gene3D" id="2.60.40.150">
    <property type="entry name" value="C2 domain"/>
    <property type="match status" value="1"/>
</dbReference>
<dbReference type="AlphaFoldDB" id="Q4SWM0"/>
<proteinExistence type="inferred from homology"/>
<dbReference type="SMART" id="SM00239">
    <property type="entry name" value="C2"/>
    <property type="match status" value="1"/>
</dbReference>
<dbReference type="EMBL" id="CAAE01013608">
    <property type="protein sequence ID" value="CAF94962.1"/>
    <property type="molecule type" value="Genomic_DNA"/>
</dbReference>
<dbReference type="InterPro" id="IPR035892">
    <property type="entry name" value="C2_domain_sf"/>
</dbReference>
<evidence type="ECO:0000256" key="1">
    <source>
        <dbReference type="ARBA" id="ARBA00007623"/>
    </source>
</evidence>
<dbReference type="InterPro" id="IPR000008">
    <property type="entry name" value="C2_dom"/>
</dbReference>
<dbReference type="SUPFAM" id="SSF49758">
    <property type="entry name" value="Calpain large subunit, middle domain (domain III)"/>
    <property type="match status" value="2"/>
</dbReference>
<name>Q4SWM0_TETNG</name>
<reference evidence="3" key="1">
    <citation type="journal article" date="2004" name="Nature">
        <title>Genome duplication in the teleost fish Tetraodon nigroviridis reveals the early vertebrate proto-karyotype.</title>
        <authorList>
            <person name="Jaillon O."/>
            <person name="Aury J.-M."/>
            <person name="Brunet F."/>
            <person name="Petit J.-L."/>
            <person name="Stange-Thomann N."/>
            <person name="Mauceli E."/>
            <person name="Bouneau L."/>
            <person name="Fischer C."/>
            <person name="Ozouf-Costaz C."/>
            <person name="Bernot A."/>
            <person name="Nicaud S."/>
            <person name="Jaffe D."/>
            <person name="Fisher S."/>
            <person name="Lutfalla G."/>
            <person name="Dossat C."/>
            <person name="Segurens B."/>
            <person name="Dasilva C."/>
            <person name="Salanoubat M."/>
            <person name="Levy M."/>
            <person name="Boudet N."/>
            <person name="Castellano S."/>
            <person name="Anthouard V."/>
            <person name="Jubin C."/>
            <person name="Castelli V."/>
            <person name="Katinka M."/>
            <person name="Vacherie B."/>
            <person name="Biemont C."/>
            <person name="Skalli Z."/>
            <person name="Cattolico L."/>
            <person name="Poulain J."/>
            <person name="De Berardinis V."/>
            <person name="Cruaud C."/>
            <person name="Duprat S."/>
            <person name="Brottier P."/>
            <person name="Coutanceau J.-P."/>
            <person name="Gouzy J."/>
            <person name="Parra G."/>
            <person name="Lardier G."/>
            <person name="Chapple C."/>
            <person name="McKernan K.J."/>
            <person name="McEwan P."/>
            <person name="Bosak S."/>
            <person name="Kellis M."/>
            <person name="Volff J.-N."/>
            <person name="Guigo R."/>
            <person name="Zody M.C."/>
            <person name="Mesirov J."/>
            <person name="Lindblad-Toh K."/>
            <person name="Birren B."/>
            <person name="Nusbaum C."/>
            <person name="Kahn D."/>
            <person name="Robinson-Rechavi M."/>
            <person name="Laudet V."/>
            <person name="Schachter V."/>
            <person name="Quetier F."/>
            <person name="Saurin W."/>
            <person name="Scarpelli C."/>
            <person name="Wincker P."/>
            <person name="Lander E.S."/>
            <person name="Weissenbach J."/>
            <person name="Roest Crollius H."/>
        </authorList>
    </citation>
    <scope>NUCLEOTIDE SEQUENCE [LARGE SCALE GENOMIC DNA]</scope>
</reference>
<organism evidence="3">
    <name type="scientific">Tetraodon nigroviridis</name>
    <name type="common">Spotted green pufferfish</name>
    <name type="synonym">Chelonodon nigroviridis</name>
    <dbReference type="NCBI Taxonomy" id="99883"/>
    <lineage>
        <taxon>Eukaryota</taxon>
        <taxon>Metazoa</taxon>
        <taxon>Chordata</taxon>
        <taxon>Craniata</taxon>
        <taxon>Vertebrata</taxon>
        <taxon>Euteleostomi</taxon>
        <taxon>Actinopterygii</taxon>
        <taxon>Neopterygii</taxon>
        <taxon>Teleostei</taxon>
        <taxon>Neoteleostei</taxon>
        <taxon>Acanthomorphata</taxon>
        <taxon>Eupercaria</taxon>
        <taxon>Tetraodontiformes</taxon>
        <taxon>Tetradontoidea</taxon>
        <taxon>Tetraodontidae</taxon>
        <taxon>Tetraodon</taxon>
    </lineage>
</organism>
<dbReference type="InterPro" id="IPR022683">
    <property type="entry name" value="Calpain_III"/>
</dbReference>
<sequence>MTFDDFVANFTDLILCRLINTSYLSVHKTWEEATIRGSWRRHDDPLLNRAGGCINNRSSFLQNPQVSFHLFPLGLCCSPAPQWRRCKEIGALLLPALQYMFDVSKPEDEVLICLQQKDQRATLGEGRGQNLAIGFDIHKVWLCRLQVELNRVYRMHVAQQKVGGSVYINSRSVFKRTDLTEGRYVVIPTTFEPGLEGDFLLRVFTDVPSHCQELTLDEPPPTCWSGLCGFPSLVTQVHVLRANGLAGQDSDGGSDPYVVICCEGKKVRSPVHKNTRSPNFDTKGLFYRKKSNQPVSIQIYNHNVLMDSFLGQVTLPAEPGEFQQTLHLRDKGDRRDNDLPGTLSVAIVTSTVLT</sequence>
<dbReference type="Pfam" id="PF00168">
    <property type="entry name" value="C2"/>
    <property type="match status" value="1"/>
</dbReference>
<evidence type="ECO:0000259" key="2">
    <source>
        <dbReference type="PROSITE" id="PS50004"/>
    </source>
</evidence>
<feature type="domain" description="C2" evidence="2">
    <location>
        <begin position="215"/>
        <end position="330"/>
    </location>
</feature>
<dbReference type="GO" id="GO:0006508">
    <property type="term" value="P:proteolysis"/>
    <property type="evidence" value="ECO:0007669"/>
    <property type="project" value="InterPro"/>
</dbReference>
<dbReference type="FunFam" id="2.60.120.380:FF:000003">
    <property type="entry name" value="Calpain 5"/>
    <property type="match status" value="1"/>
</dbReference>
<comment type="caution">
    <text evidence="3">The sequence shown here is derived from an EMBL/GenBank/DDBJ whole genome shotgun (WGS) entry which is preliminary data.</text>
</comment>
<dbReference type="SMART" id="SM00720">
    <property type="entry name" value="calpain_III"/>
    <property type="match status" value="1"/>
</dbReference>
<reference evidence="3" key="2">
    <citation type="submission" date="2004-02" db="EMBL/GenBank/DDBJ databases">
        <authorList>
            <consortium name="Genoscope"/>
            <consortium name="Whitehead Institute Centre for Genome Research"/>
        </authorList>
    </citation>
    <scope>NUCLEOTIDE SEQUENCE</scope>
</reference>
<accession>Q4SWM0</accession>
<dbReference type="PROSITE" id="PS50004">
    <property type="entry name" value="C2"/>
    <property type="match status" value="1"/>
</dbReference>
<dbReference type="InterPro" id="IPR022682">
    <property type="entry name" value="Calpain_domain_III"/>
</dbReference>
<dbReference type="InterPro" id="IPR033884">
    <property type="entry name" value="C2_Calpain"/>
</dbReference>
<protein>
    <submittedName>
        <fullName evidence="3">(spotted green pufferfish) hypothetical protein</fullName>
    </submittedName>
</protein>
<dbReference type="CDD" id="cd00214">
    <property type="entry name" value="Calpain_III"/>
    <property type="match status" value="1"/>
</dbReference>
<feature type="non-terminal residue" evidence="3">
    <location>
        <position position="354"/>
    </location>
</feature>
<dbReference type="PANTHER" id="PTHR10183:SF402">
    <property type="entry name" value="CALPAIN-5"/>
    <property type="match status" value="1"/>
</dbReference>